<keyword evidence="1" id="KW-0732">Signal</keyword>
<dbReference type="OrthoDB" id="1440774at2"/>
<keyword evidence="3" id="KW-1185">Reference proteome</keyword>
<dbReference type="AlphaFoldDB" id="A0A4R0MWQ2"/>
<reference evidence="2 3" key="1">
    <citation type="submission" date="2019-02" db="EMBL/GenBank/DDBJ databases">
        <title>Pedobacter sp. RP-1-13 sp. nov., isolated from Arctic soil.</title>
        <authorList>
            <person name="Dahal R.H."/>
        </authorList>
    </citation>
    <scope>NUCLEOTIDE SEQUENCE [LARGE SCALE GENOMIC DNA]</scope>
    <source>
        <strain evidence="2 3">RP-1-13</strain>
    </source>
</reference>
<comment type="caution">
    <text evidence="2">The sequence shown here is derived from an EMBL/GenBank/DDBJ whole genome shotgun (WGS) entry which is preliminary data.</text>
</comment>
<proteinExistence type="predicted"/>
<dbReference type="Proteomes" id="UP000292884">
    <property type="component" value="Unassembled WGS sequence"/>
</dbReference>
<feature type="signal peptide" evidence="1">
    <location>
        <begin position="1"/>
        <end position="23"/>
    </location>
</feature>
<organism evidence="2 3">
    <name type="scientific">Pedobacter frigiditerrae</name>
    <dbReference type="NCBI Taxonomy" id="2530452"/>
    <lineage>
        <taxon>Bacteria</taxon>
        <taxon>Pseudomonadati</taxon>
        <taxon>Bacteroidota</taxon>
        <taxon>Sphingobacteriia</taxon>
        <taxon>Sphingobacteriales</taxon>
        <taxon>Sphingobacteriaceae</taxon>
        <taxon>Pedobacter</taxon>
    </lineage>
</organism>
<accession>A0A4R0MWQ2</accession>
<dbReference type="NCBIfam" id="TIGR01200">
    <property type="entry name" value="GLPGLI"/>
    <property type="match status" value="1"/>
</dbReference>
<dbReference type="EMBL" id="SJSK01000002">
    <property type="protein sequence ID" value="TCC91691.1"/>
    <property type="molecule type" value="Genomic_DNA"/>
</dbReference>
<evidence type="ECO:0000313" key="2">
    <source>
        <dbReference type="EMBL" id="TCC91691.1"/>
    </source>
</evidence>
<sequence>MKLNKLMMLWLVFSLFHVKFTLAQDDNLITEGIIEFEKSANKFALIEKSLIKYNSNTMKEEFIKYKASHPQFLKLKSSLSFSSEKTLYMPSRNNESDLENRWNGKNIVSQINTVYNDFSTHTTITEKEIYGDFFLIKDSVRKITWKITDETREIAGYKCRRANGIIMDSIYVVAFYTSKIPIEGGPESFSGLPGMILGVALPHENTTWFATKVNIKPVILNDKHAPKKGVLTNYRKLFMKLKATFENDFRAGQDILKELML</sequence>
<name>A0A4R0MWQ2_9SPHI</name>
<protein>
    <submittedName>
        <fullName evidence="2">GLPGLI family protein</fullName>
    </submittedName>
</protein>
<gene>
    <name evidence="2" type="ORF">EZ428_08000</name>
</gene>
<evidence type="ECO:0000256" key="1">
    <source>
        <dbReference type="SAM" id="SignalP"/>
    </source>
</evidence>
<evidence type="ECO:0000313" key="3">
    <source>
        <dbReference type="Proteomes" id="UP000292884"/>
    </source>
</evidence>
<dbReference type="InterPro" id="IPR005901">
    <property type="entry name" value="GLPGLI"/>
</dbReference>
<feature type="chain" id="PRO_5020482833" evidence="1">
    <location>
        <begin position="24"/>
        <end position="261"/>
    </location>
</feature>
<dbReference type="Pfam" id="PF09697">
    <property type="entry name" value="Porph_ging"/>
    <property type="match status" value="1"/>
</dbReference>